<keyword evidence="1" id="KW-0472">Membrane</keyword>
<protein>
    <submittedName>
        <fullName evidence="2">Uncharacterized protein</fullName>
    </submittedName>
</protein>
<dbReference type="PATRIC" id="fig|1227497.3.peg.2008"/>
<feature type="transmembrane region" description="Helical" evidence="1">
    <location>
        <begin position="229"/>
        <end position="253"/>
    </location>
</feature>
<organism evidence="2 3">
    <name type="scientific">Natronococcus amylolyticus DSM 10524</name>
    <dbReference type="NCBI Taxonomy" id="1227497"/>
    <lineage>
        <taxon>Archaea</taxon>
        <taxon>Methanobacteriati</taxon>
        <taxon>Methanobacteriota</taxon>
        <taxon>Stenosarchaea group</taxon>
        <taxon>Halobacteria</taxon>
        <taxon>Halobacteriales</taxon>
        <taxon>Natrialbaceae</taxon>
        <taxon>Natronococcus</taxon>
    </lineage>
</organism>
<evidence type="ECO:0000313" key="3">
    <source>
        <dbReference type="Proteomes" id="UP000011688"/>
    </source>
</evidence>
<keyword evidence="1" id="KW-1133">Transmembrane helix</keyword>
<feature type="transmembrane region" description="Helical" evidence="1">
    <location>
        <begin position="137"/>
        <end position="155"/>
    </location>
</feature>
<evidence type="ECO:0000256" key="1">
    <source>
        <dbReference type="SAM" id="Phobius"/>
    </source>
</evidence>
<feature type="transmembrane region" description="Helical" evidence="1">
    <location>
        <begin position="30"/>
        <end position="49"/>
    </location>
</feature>
<dbReference type="EMBL" id="AOIB01000021">
    <property type="protein sequence ID" value="ELY58068.1"/>
    <property type="molecule type" value="Genomic_DNA"/>
</dbReference>
<dbReference type="Proteomes" id="UP000011688">
    <property type="component" value="Unassembled WGS sequence"/>
</dbReference>
<feature type="transmembrane region" description="Helical" evidence="1">
    <location>
        <begin position="265"/>
        <end position="285"/>
    </location>
</feature>
<accession>L9XBT8</accession>
<sequence length="327" mass="33221">MAFLGLFLLAVPAMILVGLAVVGAVLEAESIALGGVLLSLTLLALRGIAFELRTVRAAPEIEPIDPTEMIGIAGAILVGGFVTFVLVVEGGLTPVVAASVTGLLAVVVRRPLAVPAYCGAFVGMTSPIVFPTYWQGLVAAVLAVAVYLLAQPVFHGVGGKLGTTAFVGAALTILGTPTSFLGDQLPASDTVALAVGFSVVAAVITFALHHRSPLDPVSASGVVGLLGGVALPLLYPAVGGLLAATVYAASFAGMSDSTRIPDERWMALAGIVVGLVVAFTEPYLGGSGGKLGTIAFVSCLAVYGLLGTLHQMIVKMHIERLPRRDVS</sequence>
<feature type="transmembrane region" description="Helical" evidence="1">
    <location>
        <begin position="190"/>
        <end position="209"/>
    </location>
</feature>
<proteinExistence type="predicted"/>
<evidence type="ECO:0000313" key="2">
    <source>
        <dbReference type="EMBL" id="ELY58068.1"/>
    </source>
</evidence>
<reference evidence="2 3" key="1">
    <citation type="journal article" date="2014" name="PLoS Genet.">
        <title>Phylogenetically driven sequencing of extremely halophilic archaea reveals strategies for static and dynamic osmo-response.</title>
        <authorList>
            <person name="Becker E.A."/>
            <person name="Seitzer P.M."/>
            <person name="Tritt A."/>
            <person name="Larsen D."/>
            <person name="Krusor M."/>
            <person name="Yao A.I."/>
            <person name="Wu D."/>
            <person name="Madern D."/>
            <person name="Eisen J.A."/>
            <person name="Darling A.E."/>
            <person name="Facciotti M.T."/>
        </authorList>
    </citation>
    <scope>NUCLEOTIDE SEQUENCE [LARGE SCALE GENOMIC DNA]</scope>
    <source>
        <strain evidence="2 3">DSM 10524</strain>
    </source>
</reference>
<feature type="transmembrane region" description="Helical" evidence="1">
    <location>
        <begin position="161"/>
        <end position="181"/>
    </location>
</feature>
<feature type="transmembrane region" description="Helical" evidence="1">
    <location>
        <begin position="291"/>
        <end position="314"/>
    </location>
</feature>
<dbReference type="eggNOG" id="arCOG11485">
    <property type="taxonomic scope" value="Archaea"/>
</dbReference>
<keyword evidence="3" id="KW-1185">Reference proteome</keyword>
<dbReference type="AlphaFoldDB" id="L9XBT8"/>
<comment type="caution">
    <text evidence="2">The sequence shown here is derived from an EMBL/GenBank/DDBJ whole genome shotgun (WGS) entry which is preliminary data.</text>
</comment>
<gene>
    <name evidence="2" type="ORF">C491_09744</name>
</gene>
<dbReference type="STRING" id="1227497.C491_09744"/>
<keyword evidence="1" id="KW-0812">Transmembrane</keyword>
<feature type="transmembrane region" description="Helical" evidence="1">
    <location>
        <begin position="70"/>
        <end position="92"/>
    </location>
</feature>
<name>L9XBT8_9EURY</name>